<feature type="transmembrane region" description="Helical" evidence="1">
    <location>
        <begin position="20"/>
        <end position="41"/>
    </location>
</feature>
<organism evidence="2 3">
    <name type="scientific">Taibaiella lutea</name>
    <dbReference type="NCBI Taxonomy" id="2608001"/>
    <lineage>
        <taxon>Bacteria</taxon>
        <taxon>Pseudomonadati</taxon>
        <taxon>Bacteroidota</taxon>
        <taxon>Chitinophagia</taxon>
        <taxon>Chitinophagales</taxon>
        <taxon>Chitinophagaceae</taxon>
        <taxon>Taibaiella</taxon>
    </lineage>
</organism>
<keyword evidence="1" id="KW-0472">Membrane</keyword>
<evidence type="ECO:0000313" key="3">
    <source>
        <dbReference type="Proteomes" id="UP000323632"/>
    </source>
</evidence>
<reference evidence="2 3" key="1">
    <citation type="submission" date="2019-09" db="EMBL/GenBank/DDBJ databases">
        <title>Genome sequence and assembly of Taibaiella sp.</title>
        <authorList>
            <person name="Chhetri G."/>
        </authorList>
    </citation>
    <scope>NUCLEOTIDE SEQUENCE [LARGE SCALE GENOMIC DNA]</scope>
    <source>
        <strain evidence="2 3">KVB11</strain>
    </source>
</reference>
<gene>
    <name evidence="2" type="ORF">F0919_05050</name>
</gene>
<dbReference type="RefSeq" id="WP_150031619.1">
    <property type="nucleotide sequence ID" value="NZ_VWSH01000001.1"/>
</dbReference>
<keyword evidence="1" id="KW-0812">Transmembrane</keyword>
<keyword evidence="3" id="KW-1185">Reference proteome</keyword>
<proteinExistence type="predicted"/>
<accession>A0A5M6CQ10</accession>
<sequence length="328" mass="38757">MDSLQDFFKEFKNRIANPIFFSFIIAWLLWNWKVTVGFLMYNQDTLKNYGYFNYSYLITENASWENYFYHPLCSALFYTILFPPIRVGIIAFLSWMDRINTWSKKKIMKNATVPMRRFMKETERTDGLSKKLEDLYTKDSAIKDENDDLKSKLNDEMNISAQQSTQLRNFTEEVLSLNNNIGDLKNKLLLSEERIQLYSKQFDQTLINGVWEIVYKCKEEPSLRNFSGETISERIVVSIKDGKFYNKIPSGSEFIWAYILAFNYSYFEKTVNLTLRISEDKYIQYDEGKSRIYFQTLTILHHLEDGHIGKMTGIDSDLCDVSYTMLVN</sequence>
<protein>
    <submittedName>
        <fullName evidence="2">Uncharacterized protein</fullName>
    </submittedName>
</protein>
<evidence type="ECO:0000313" key="2">
    <source>
        <dbReference type="EMBL" id="KAA5537043.1"/>
    </source>
</evidence>
<keyword evidence="1" id="KW-1133">Transmembrane helix</keyword>
<feature type="transmembrane region" description="Helical" evidence="1">
    <location>
        <begin position="75"/>
        <end position="96"/>
    </location>
</feature>
<dbReference type="Proteomes" id="UP000323632">
    <property type="component" value="Unassembled WGS sequence"/>
</dbReference>
<dbReference type="AlphaFoldDB" id="A0A5M6CQ10"/>
<evidence type="ECO:0000256" key="1">
    <source>
        <dbReference type="SAM" id="Phobius"/>
    </source>
</evidence>
<dbReference type="EMBL" id="VWSH01000001">
    <property type="protein sequence ID" value="KAA5537043.1"/>
    <property type="molecule type" value="Genomic_DNA"/>
</dbReference>
<name>A0A5M6CQ10_9BACT</name>
<comment type="caution">
    <text evidence="2">The sequence shown here is derived from an EMBL/GenBank/DDBJ whole genome shotgun (WGS) entry which is preliminary data.</text>
</comment>